<keyword evidence="1" id="KW-0594">Phospholipid biosynthesis</keyword>
<comment type="pathway">
    <text evidence="3">Phospholipid metabolism; phosphatidylethanolamine biosynthesis; phosphatidylethanolamine from ethanolamine: step 1/3.</text>
</comment>
<name>A0AAW2HUX7_9NEOP</name>
<comment type="similarity">
    <text evidence="4">Belongs to the choline/ethanolamine kinase family.</text>
</comment>
<dbReference type="CDD" id="cd05157">
    <property type="entry name" value="ETNK_euk"/>
    <property type="match status" value="1"/>
</dbReference>
<dbReference type="InterPro" id="IPR011009">
    <property type="entry name" value="Kinase-like_dom_sf"/>
</dbReference>
<dbReference type="Gene3D" id="3.90.1200.10">
    <property type="match status" value="1"/>
</dbReference>
<dbReference type="AlphaFoldDB" id="A0AAW2HUX7"/>
<keyword evidence="1" id="KW-0443">Lipid metabolism</keyword>
<dbReference type="Pfam" id="PF01633">
    <property type="entry name" value="Choline_kinase"/>
    <property type="match status" value="1"/>
</dbReference>
<dbReference type="GO" id="GO:0005737">
    <property type="term" value="C:cytoplasm"/>
    <property type="evidence" value="ECO:0007669"/>
    <property type="project" value="TreeGrafter"/>
</dbReference>
<dbReference type="EMBL" id="JARGDH010000003">
    <property type="protein sequence ID" value="KAL0273306.1"/>
    <property type="molecule type" value="Genomic_DNA"/>
</dbReference>
<comment type="caution">
    <text evidence="6">The sequence shown here is derived from an EMBL/GenBank/DDBJ whole genome shotgun (WGS) entry which is preliminary data.</text>
</comment>
<dbReference type="GO" id="GO:0004305">
    <property type="term" value="F:ethanolamine kinase activity"/>
    <property type="evidence" value="ECO:0007669"/>
    <property type="project" value="UniProtKB-EC"/>
</dbReference>
<dbReference type="EC" id="2.7.1.82" evidence="5"/>
<evidence type="ECO:0000313" key="6">
    <source>
        <dbReference type="EMBL" id="KAL0273307.1"/>
    </source>
</evidence>
<accession>A0AAW2HUX7</accession>
<dbReference type="SUPFAM" id="SSF56112">
    <property type="entry name" value="Protein kinase-like (PK-like)"/>
    <property type="match status" value="1"/>
</dbReference>
<dbReference type="EMBL" id="JARGDH010000003">
    <property type="protein sequence ID" value="KAL0273307.1"/>
    <property type="molecule type" value="Genomic_DNA"/>
</dbReference>
<dbReference type="PANTHER" id="PTHR22603:SF66">
    <property type="entry name" value="ETHANOLAMINE KINASE"/>
    <property type="match status" value="1"/>
</dbReference>
<evidence type="ECO:0000256" key="5">
    <source>
        <dbReference type="ARBA" id="ARBA00038874"/>
    </source>
</evidence>
<evidence type="ECO:0000256" key="3">
    <source>
        <dbReference type="ARBA" id="ARBA00037883"/>
    </source>
</evidence>
<gene>
    <name evidence="6" type="ORF">PYX00_006006</name>
</gene>
<sequence length="346" mass="40306">MEVPHLRISIGENEIIEGAKNILPVFRPDWNLESVKFKIFTDGITNKLLGCFNGSQESDVVLIRVYGNKTDLLIDRKAETRNFKLLNAAGLAPRLYGTFDSGLVYEYVEGEVLTVETCRVERIYTLVAQTMADMHCVRTSGDTDVQPTLWLKLRQFLDLVPVKFTDSGKDARFNQFFKKSVLEEEFSFLKKELSALESPSVFCHNDLLLGNIIYSEKKNSVTFIDYEYASYNYQAYDIANHFNEFAGVETVDYSLYPDETYQFHWLRIYLERFHKNISGGKQTTITNEEIQRLFDTVQKFTLASHFLWGIWALIQTEYSAIDFDFLNYAFIRFKEYFARKSNIFHC</sequence>
<proteinExistence type="inferred from homology"/>
<evidence type="ECO:0000256" key="1">
    <source>
        <dbReference type="ARBA" id="ARBA00023209"/>
    </source>
</evidence>
<reference evidence="6" key="1">
    <citation type="journal article" date="2024" name="Gigascience">
        <title>Chromosome-level genome of the poultry shaft louse Menopon gallinae provides insight into the host-switching and adaptive evolution of parasitic lice.</title>
        <authorList>
            <person name="Xu Y."/>
            <person name="Ma L."/>
            <person name="Liu S."/>
            <person name="Liang Y."/>
            <person name="Liu Q."/>
            <person name="He Z."/>
            <person name="Tian L."/>
            <person name="Duan Y."/>
            <person name="Cai W."/>
            <person name="Li H."/>
            <person name="Song F."/>
        </authorList>
    </citation>
    <scope>NUCLEOTIDE SEQUENCE</scope>
    <source>
        <strain evidence="6">Cailab_2023a</strain>
    </source>
</reference>
<protein>
    <recommendedName>
        <fullName evidence="5">ethanolamine kinase</fullName>
        <ecNumber evidence="5">2.7.1.82</ecNumber>
    </recommendedName>
</protein>
<organism evidence="6">
    <name type="scientific">Menopon gallinae</name>
    <name type="common">poultry shaft louse</name>
    <dbReference type="NCBI Taxonomy" id="328185"/>
    <lineage>
        <taxon>Eukaryota</taxon>
        <taxon>Metazoa</taxon>
        <taxon>Ecdysozoa</taxon>
        <taxon>Arthropoda</taxon>
        <taxon>Hexapoda</taxon>
        <taxon>Insecta</taxon>
        <taxon>Pterygota</taxon>
        <taxon>Neoptera</taxon>
        <taxon>Paraneoptera</taxon>
        <taxon>Psocodea</taxon>
        <taxon>Troctomorpha</taxon>
        <taxon>Phthiraptera</taxon>
        <taxon>Amblycera</taxon>
        <taxon>Menoponidae</taxon>
        <taxon>Menopon</taxon>
    </lineage>
</organism>
<keyword evidence="1" id="KW-0444">Lipid biosynthesis</keyword>
<evidence type="ECO:0000256" key="4">
    <source>
        <dbReference type="ARBA" id="ARBA00038211"/>
    </source>
</evidence>
<dbReference type="GO" id="GO:0006646">
    <property type="term" value="P:phosphatidylethanolamine biosynthetic process"/>
    <property type="evidence" value="ECO:0007669"/>
    <property type="project" value="TreeGrafter"/>
</dbReference>
<dbReference type="Gene3D" id="3.30.200.20">
    <property type="entry name" value="Phosphorylase Kinase, domain 1"/>
    <property type="match status" value="1"/>
</dbReference>
<keyword evidence="2" id="KW-1208">Phospholipid metabolism</keyword>
<evidence type="ECO:0000256" key="2">
    <source>
        <dbReference type="ARBA" id="ARBA00023264"/>
    </source>
</evidence>
<dbReference type="PANTHER" id="PTHR22603">
    <property type="entry name" value="CHOLINE/ETHANOALAMINE KINASE"/>
    <property type="match status" value="1"/>
</dbReference>